<evidence type="ECO:0000259" key="5">
    <source>
        <dbReference type="Pfam" id="PF00419"/>
    </source>
</evidence>
<keyword evidence="3" id="KW-0732">Signal</keyword>
<dbReference type="Gene3D" id="2.60.40.1090">
    <property type="entry name" value="Fimbrial-type adhesion domain"/>
    <property type="match status" value="1"/>
</dbReference>
<proteinExistence type="inferred from homology"/>
<protein>
    <recommendedName>
        <fullName evidence="5">Fimbrial-type adhesion domain-containing protein</fullName>
    </recommendedName>
</protein>
<dbReference type="Pfam" id="PF00419">
    <property type="entry name" value="Fimbrial"/>
    <property type="match status" value="1"/>
</dbReference>
<evidence type="ECO:0000256" key="4">
    <source>
        <dbReference type="ARBA" id="ARBA00023263"/>
    </source>
</evidence>
<evidence type="ECO:0000256" key="1">
    <source>
        <dbReference type="ARBA" id="ARBA00004561"/>
    </source>
</evidence>
<keyword evidence="4" id="KW-0281">Fimbrium</keyword>
<organism evidence="6 7">
    <name type="scientific">Lelliottia aquatilis</name>
    <dbReference type="NCBI Taxonomy" id="2080838"/>
    <lineage>
        <taxon>Bacteria</taxon>
        <taxon>Pseudomonadati</taxon>
        <taxon>Pseudomonadota</taxon>
        <taxon>Gammaproteobacteria</taxon>
        <taxon>Enterobacterales</taxon>
        <taxon>Enterobacteriaceae</taxon>
        <taxon>Lelliottia</taxon>
    </lineage>
</organism>
<dbReference type="InterPro" id="IPR050263">
    <property type="entry name" value="Bact_Fimbrial_Adh_Pro"/>
</dbReference>
<reference evidence="6 7" key="1">
    <citation type="submission" date="2018-02" db="EMBL/GenBank/DDBJ databases">
        <title>Lelliotia aquatilis sp. nov., isolated from drinking water.</title>
        <authorList>
            <person name="Kaempfer P."/>
            <person name="Glaeser S."/>
            <person name="Exner M."/>
            <person name="Doijad S."/>
            <person name="Chakraborty T."/>
        </authorList>
    </citation>
    <scope>NUCLEOTIDE SEQUENCE [LARGE SCALE GENOMIC DNA]</scope>
    <source>
        <strain evidence="6 7">6331-17</strain>
    </source>
</reference>
<comment type="similarity">
    <text evidence="2">Belongs to the fimbrial protein family.</text>
</comment>
<accession>A0ABX5A2X1</accession>
<comment type="subcellular location">
    <subcellularLocation>
        <location evidence="1">Fimbrium</location>
    </subcellularLocation>
</comment>
<dbReference type="PANTHER" id="PTHR33420:SF3">
    <property type="entry name" value="FIMBRIAL SUBUNIT ELFA"/>
    <property type="match status" value="1"/>
</dbReference>
<dbReference type="InterPro" id="IPR000259">
    <property type="entry name" value="Adhesion_dom_fimbrial"/>
</dbReference>
<sequence length="412" mass="44411">MILAVKQPFNMRRSAINPLSNLRGSEGFMNKTFNTLSLLVVSSFAFISVDAFASSPTCQIDTGGVKPFSLMTADQPITVDPGTPDGTVVKHWDFGEFLPSMRISCTTNGEYYDFPDGFNGELWMALYLINNAVMIPVKGWGFTSNSGLYLKLYLKPLSVSGATVTNGYPPAELVSGKAMNETYPIGTKADSVAFQFGGQYNDNKTAWLYDPTKNYAVQAMAADLIKNGTVAYDGMPVMIGSQLRFDLENMNSGSTSVYVNLGTGVYISQSSCSLVDKRQTVQLPDYTKQSTGGFPKEGDHVPFDLSFSCGAAFSNLDITFTDANVGGSSEDYLNVFNAQNNKVIDGLGVKLFDTAGSAIQIGEKVHTGSVNEGVSSHRFYAAMTQTAAKVLSDGQNFSGDVTAKADITMTYY</sequence>
<dbReference type="SUPFAM" id="SSF49401">
    <property type="entry name" value="Bacterial adhesins"/>
    <property type="match status" value="1"/>
</dbReference>
<evidence type="ECO:0000256" key="2">
    <source>
        <dbReference type="ARBA" id="ARBA00006671"/>
    </source>
</evidence>
<evidence type="ECO:0000313" key="6">
    <source>
        <dbReference type="EMBL" id="POZ22813.1"/>
    </source>
</evidence>
<dbReference type="InterPro" id="IPR036937">
    <property type="entry name" value="Adhesion_dom_fimbrial_sf"/>
</dbReference>
<dbReference type="Proteomes" id="UP000237025">
    <property type="component" value="Unassembled WGS sequence"/>
</dbReference>
<feature type="domain" description="Fimbrial-type adhesion" evidence="5">
    <location>
        <begin position="267"/>
        <end position="411"/>
    </location>
</feature>
<evidence type="ECO:0000313" key="7">
    <source>
        <dbReference type="Proteomes" id="UP000237025"/>
    </source>
</evidence>
<dbReference type="PANTHER" id="PTHR33420">
    <property type="entry name" value="FIMBRIAL SUBUNIT ELFA-RELATED"/>
    <property type="match status" value="1"/>
</dbReference>
<dbReference type="InterPro" id="IPR008966">
    <property type="entry name" value="Adhesion_dom_sf"/>
</dbReference>
<name>A0ABX5A2X1_9ENTR</name>
<keyword evidence="7" id="KW-1185">Reference proteome</keyword>
<gene>
    <name evidence="6" type="ORF">C3712_11670</name>
</gene>
<comment type="caution">
    <text evidence="6">The sequence shown here is derived from an EMBL/GenBank/DDBJ whole genome shotgun (WGS) entry which is preliminary data.</text>
</comment>
<dbReference type="EMBL" id="PQVW01000007">
    <property type="protein sequence ID" value="POZ22813.1"/>
    <property type="molecule type" value="Genomic_DNA"/>
</dbReference>
<evidence type="ECO:0000256" key="3">
    <source>
        <dbReference type="ARBA" id="ARBA00022729"/>
    </source>
</evidence>